<evidence type="ECO:0000256" key="6">
    <source>
        <dbReference type="ARBA" id="ARBA00023316"/>
    </source>
</evidence>
<keyword evidence="1" id="KW-1003">Cell membrane</keyword>
<keyword evidence="3 7" id="KW-1133">Transmembrane helix</keyword>
<keyword evidence="5" id="KW-0456">Lyase</keyword>
<keyword evidence="6" id="KW-0961">Cell wall biogenesis/degradation</keyword>
<sequence length="227" mass="25803">MGIFRNLTDFFHKVLRFIALILILCMLILIIKWRYDALYIESTTRSNASFSIFDEVKKIKNDLIATKNGEPIESPIPVVVDDKKDMVTVNISENESVESIANSLLEKDLIKDVEAFKVMVNDMGLYNSFVSGTYSFKKDTKVLDTLMQLTNSTYREYDFEIVEGENYQVVGKKLLNIGAIKSEEAFEQQCKSLGVENSFKPGKYTIATPSKVVRIIEKLTGQTLEPK</sequence>
<dbReference type="EMBL" id="FWWR01000011">
    <property type="protein sequence ID" value="SMB91107.1"/>
    <property type="molecule type" value="Genomic_DNA"/>
</dbReference>
<name>A0A1W1VCC5_PEPAS</name>
<keyword evidence="2 7" id="KW-0812">Transmembrane</keyword>
<dbReference type="Pfam" id="PF02618">
    <property type="entry name" value="YceG"/>
    <property type="match status" value="1"/>
</dbReference>
<dbReference type="AlphaFoldDB" id="A0A1W1VCC5"/>
<evidence type="ECO:0000313" key="8">
    <source>
        <dbReference type="EMBL" id="SMB91107.1"/>
    </source>
</evidence>
<evidence type="ECO:0000256" key="1">
    <source>
        <dbReference type="ARBA" id="ARBA00022475"/>
    </source>
</evidence>
<evidence type="ECO:0000256" key="3">
    <source>
        <dbReference type="ARBA" id="ARBA00022989"/>
    </source>
</evidence>
<reference evidence="9" key="1">
    <citation type="submission" date="2017-04" db="EMBL/GenBank/DDBJ databases">
        <authorList>
            <person name="Varghese N."/>
            <person name="Submissions S."/>
        </authorList>
    </citation>
    <scope>NUCLEOTIDE SEQUENCE [LARGE SCALE GENOMIC DNA]</scope>
    <source>
        <strain evidence="9">DSM 20463</strain>
    </source>
</reference>
<accession>A0A1W1VCC5</accession>
<dbReference type="STRING" id="573058.SAMN00017477_1754"/>
<evidence type="ECO:0000256" key="7">
    <source>
        <dbReference type="SAM" id="Phobius"/>
    </source>
</evidence>
<dbReference type="PANTHER" id="PTHR30518">
    <property type="entry name" value="ENDOLYTIC MUREIN TRANSGLYCOSYLASE"/>
    <property type="match status" value="1"/>
</dbReference>
<organism evidence="8 9">
    <name type="scientific">Peptoniphilus asaccharolyticus DSM 20463</name>
    <dbReference type="NCBI Taxonomy" id="573058"/>
    <lineage>
        <taxon>Bacteria</taxon>
        <taxon>Bacillati</taxon>
        <taxon>Bacillota</taxon>
        <taxon>Tissierellia</taxon>
        <taxon>Tissierellales</taxon>
        <taxon>Peptoniphilaceae</taxon>
        <taxon>Peptoniphilus</taxon>
    </lineage>
</organism>
<evidence type="ECO:0000256" key="4">
    <source>
        <dbReference type="ARBA" id="ARBA00023136"/>
    </source>
</evidence>
<dbReference type="GO" id="GO:0071555">
    <property type="term" value="P:cell wall organization"/>
    <property type="evidence" value="ECO:0007669"/>
    <property type="project" value="UniProtKB-KW"/>
</dbReference>
<dbReference type="PANTHER" id="PTHR30518:SF2">
    <property type="entry name" value="ENDOLYTIC MUREIN TRANSGLYCOSYLASE"/>
    <property type="match status" value="1"/>
</dbReference>
<dbReference type="InterPro" id="IPR003770">
    <property type="entry name" value="MLTG-like"/>
</dbReference>
<evidence type="ECO:0000313" key="9">
    <source>
        <dbReference type="Proteomes" id="UP000192368"/>
    </source>
</evidence>
<dbReference type="Proteomes" id="UP000192368">
    <property type="component" value="Unassembled WGS sequence"/>
</dbReference>
<dbReference type="GO" id="GO:0016829">
    <property type="term" value="F:lyase activity"/>
    <property type="evidence" value="ECO:0007669"/>
    <property type="project" value="UniProtKB-KW"/>
</dbReference>
<protein>
    <submittedName>
        <fullName evidence="8">YceG-like family protein</fullName>
    </submittedName>
</protein>
<dbReference type="Gene3D" id="3.30.1490.480">
    <property type="entry name" value="Endolytic murein transglycosylase"/>
    <property type="match status" value="2"/>
</dbReference>
<gene>
    <name evidence="8" type="ORF">SAMN00017477_1754</name>
</gene>
<proteinExistence type="predicted"/>
<keyword evidence="4 7" id="KW-0472">Membrane</keyword>
<evidence type="ECO:0000256" key="5">
    <source>
        <dbReference type="ARBA" id="ARBA00023239"/>
    </source>
</evidence>
<evidence type="ECO:0000256" key="2">
    <source>
        <dbReference type="ARBA" id="ARBA00022692"/>
    </source>
</evidence>
<feature type="transmembrane region" description="Helical" evidence="7">
    <location>
        <begin position="14"/>
        <end position="35"/>
    </location>
</feature>
<keyword evidence="9" id="KW-1185">Reference proteome</keyword>